<dbReference type="EMBL" id="KN839859">
    <property type="protein sequence ID" value="KIJ61826.1"/>
    <property type="molecule type" value="Genomic_DNA"/>
</dbReference>
<name>A0A0C9WC70_9AGAM</name>
<dbReference type="HOGENOM" id="CLU_2996753_0_0_1"/>
<evidence type="ECO:0000313" key="3">
    <source>
        <dbReference type="Proteomes" id="UP000053820"/>
    </source>
</evidence>
<protein>
    <submittedName>
        <fullName evidence="2">Uncharacterized protein</fullName>
    </submittedName>
</protein>
<accession>A0A0C9WC70</accession>
<keyword evidence="3" id="KW-1185">Reference proteome</keyword>
<organism evidence="2 3">
    <name type="scientific">Hydnomerulius pinastri MD-312</name>
    <dbReference type="NCBI Taxonomy" id="994086"/>
    <lineage>
        <taxon>Eukaryota</taxon>
        <taxon>Fungi</taxon>
        <taxon>Dikarya</taxon>
        <taxon>Basidiomycota</taxon>
        <taxon>Agaricomycotina</taxon>
        <taxon>Agaricomycetes</taxon>
        <taxon>Agaricomycetidae</taxon>
        <taxon>Boletales</taxon>
        <taxon>Boletales incertae sedis</taxon>
        <taxon>Leucogyrophana</taxon>
    </lineage>
</organism>
<dbReference type="Proteomes" id="UP000053820">
    <property type="component" value="Unassembled WGS sequence"/>
</dbReference>
<feature type="compositionally biased region" description="Pro residues" evidence="1">
    <location>
        <begin position="16"/>
        <end position="33"/>
    </location>
</feature>
<evidence type="ECO:0000256" key="1">
    <source>
        <dbReference type="SAM" id="MobiDB-lite"/>
    </source>
</evidence>
<feature type="compositionally biased region" description="Polar residues" evidence="1">
    <location>
        <begin position="46"/>
        <end position="57"/>
    </location>
</feature>
<evidence type="ECO:0000313" key="2">
    <source>
        <dbReference type="EMBL" id="KIJ61826.1"/>
    </source>
</evidence>
<proteinExistence type="predicted"/>
<reference evidence="2 3" key="1">
    <citation type="submission" date="2014-04" db="EMBL/GenBank/DDBJ databases">
        <title>Evolutionary Origins and Diversification of the Mycorrhizal Mutualists.</title>
        <authorList>
            <consortium name="DOE Joint Genome Institute"/>
            <consortium name="Mycorrhizal Genomics Consortium"/>
            <person name="Kohler A."/>
            <person name="Kuo A."/>
            <person name="Nagy L.G."/>
            <person name="Floudas D."/>
            <person name="Copeland A."/>
            <person name="Barry K.W."/>
            <person name="Cichocki N."/>
            <person name="Veneault-Fourrey C."/>
            <person name="LaButti K."/>
            <person name="Lindquist E.A."/>
            <person name="Lipzen A."/>
            <person name="Lundell T."/>
            <person name="Morin E."/>
            <person name="Murat C."/>
            <person name="Riley R."/>
            <person name="Ohm R."/>
            <person name="Sun H."/>
            <person name="Tunlid A."/>
            <person name="Henrissat B."/>
            <person name="Grigoriev I.V."/>
            <person name="Hibbett D.S."/>
            <person name="Martin F."/>
        </authorList>
    </citation>
    <scope>NUCLEOTIDE SEQUENCE [LARGE SCALE GENOMIC DNA]</scope>
    <source>
        <strain evidence="2 3">MD-312</strain>
    </source>
</reference>
<gene>
    <name evidence="2" type="ORF">HYDPIDRAFT_115289</name>
</gene>
<sequence>MFLPGFSALHSAPSMPVAPPPHSMPFPFPPRAPPRSRTHSDMRVSPRNTSAQKPDTG</sequence>
<dbReference type="AlphaFoldDB" id="A0A0C9WC70"/>
<feature type="region of interest" description="Disordered" evidence="1">
    <location>
        <begin position="1"/>
        <end position="57"/>
    </location>
</feature>